<evidence type="ECO:0000259" key="3">
    <source>
        <dbReference type="Pfam" id="PF01636"/>
    </source>
</evidence>
<dbReference type="GO" id="GO:0008483">
    <property type="term" value="F:transaminase activity"/>
    <property type="evidence" value="ECO:0007669"/>
    <property type="project" value="UniProtKB-KW"/>
</dbReference>
<dbReference type="RefSeq" id="WP_159457629.1">
    <property type="nucleotide sequence ID" value="NZ_FXAF01000006.1"/>
</dbReference>
<comment type="similarity">
    <text evidence="1">Belongs to the class-III pyridoxal-phosphate-dependent aminotransferase family.</text>
</comment>
<dbReference type="InterPro" id="IPR015424">
    <property type="entry name" value="PyrdxlP-dep_Trfase"/>
</dbReference>
<dbReference type="OrthoDB" id="9801834at2"/>
<evidence type="ECO:0000313" key="5">
    <source>
        <dbReference type="Proteomes" id="UP000192903"/>
    </source>
</evidence>
<name>A0A1X7EED2_9HYPH</name>
<keyword evidence="4" id="KW-0808">Transferase</keyword>
<dbReference type="STRING" id="464029.SAMN02982989_1166"/>
<evidence type="ECO:0000256" key="2">
    <source>
        <dbReference type="ARBA" id="ARBA00022898"/>
    </source>
</evidence>
<dbReference type="Proteomes" id="UP000192903">
    <property type="component" value="Unassembled WGS sequence"/>
</dbReference>
<dbReference type="AlphaFoldDB" id="A0A1X7EED2"/>
<protein>
    <submittedName>
        <fullName evidence="4">4-aminobutyrate aminotransferase</fullName>
    </submittedName>
</protein>
<accession>A0A1X7EED2</accession>
<reference evidence="5" key="1">
    <citation type="submission" date="2017-04" db="EMBL/GenBank/DDBJ databases">
        <authorList>
            <person name="Varghese N."/>
            <person name="Submissions S."/>
        </authorList>
    </citation>
    <scope>NUCLEOTIDE SEQUENCE [LARGE SCALE GENOMIC DNA]</scope>
    <source>
        <strain evidence="5">B4P</strain>
    </source>
</reference>
<dbReference type="InterPro" id="IPR015422">
    <property type="entry name" value="PyrdxlP-dep_Trfase_small"/>
</dbReference>
<dbReference type="SUPFAM" id="SSF53383">
    <property type="entry name" value="PLP-dependent transferases"/>
    <property type="match status" value="1"/>
</dbReference>
<dbReference type="InterPro" id="IPR005814">
    <property type="entry name" value="Aminotrans_3"/>
</dbReference>
<evidence type="ECO:0000313" key="4">
    <source>
        <dbReference type="EMBL" id="SMF32440.1"/>
    </source>
</evidence>
<dbReference type="GO" id="GO:0030170">
    <property type="term" value="F:pyridoxal phosphate binding"/>
    <property type="evidence" value="ECO:0007669"/>
    <property type="project" value="InterPro"/>
</dbReference>
<dbReference type="PANTHER" id="PTHR45688:SF13">
    <property type="entry name" value="ALANINE--GLYOXYLATE AMINOTRANSFERASE 2-LIKE"/>
    <property type="match status" value="1"/>
</dbReference>
<dbReference type="InterPro" id="IPR011009">
    <property type="entry name" value="Kinase-like_dom_sf"/>
</dbReference>
<dbReference type="Gene3D" id="3.40.640.10">
    <property type="entry name" value="Type I PLP-dependent aspartate aminotransferase-like (Major domain)"/>
    <property type="match status" value="2"/>
</dbReference>
<dbReference type="InterPro" id="IPR002575">
    <property type="entry name" value="Aminoglycoside_PTrfase"/>
</dbReference>
<gene>
    <name evidence="4" type="ORF">SAMN02982989_1166</name>
</gene>
<sequence>MSDTQPDQPEPSSTDLPMEAVEEVLREQYGLSGQVFPIEGRQNPYFLIDNGHMRYLLKIAPADAPLEEIEAEHALMRHILREPDGPHVPEPVATKDGADTIVLPLGGEDRRIRLLTFIEGTSPPADEKLSEQAVAAFGSIAATLARNLEGFEHPVLDREPENDLRKAGPQTVSLLSTVSDQEIRDVIAKAMVTMLRRIQPLAPDLRTAAAHQSLDADAVVGDVADGFWLPTGVTDFTGISRGWLVAGLANTCAYLLSNQEGDPFALLPAIRAYHDMHPLTSVEFEALWPLVVARTALLAAKAENRRVQLPDDRQAEEEAEKRRMLLDRATEISPALMFAAILDVAGLTKPLPDIGRLLPGVDPDSIRLVDLSVTSPLLYGGNWTDPENDWKLLARIAWETGRGSTRYGEYRLSKTTADPQREPESFSLHIDACVPAGTAAVAAFAGTLRSTGPRLVLAGRDLTLHIEGLDCIAAEDTELEAGDSLGQVAGAENSVGGLRLRFCRDPDLVPPLFCAADKAGTWSKLCPSPSALLGFDADAPAPKHLGQPVRGWKEYLFDAAGRTRFDLAENAPLIGHGHPQIAVAAYRQLLVLDAALSGPSEAEQLLTQRLRELAPEGLEAVLVLPGYREALDHALKLTRSHTGKNDIVHLNGPLPEVIDDSAILRTGSIQDATAAIEDGGKAGLLFSGFPDSVDSLSEAIDALARNEGLLIAEETRTGWGRLGHHAWGFEARNLSPDIVIAGLSGGTIGVLFTRENIAAESEALPRINPVACATAAAILDVCEEEALRENARLVGDHLRSAFEELATRSPAIRSIRGMGLCLVLEFADDAAASAIHGGLAQRGIFTTWHGHAELLIAPPLCFSRESADLLVARLETLLSES</sequence>
<keyword evidence="4" id="KW-0032">Aminotransferase</keyword>
<dbReference type="Pfam" id="PF00202">
    <property type="entry name" value="Aminotran_3"/>
    <property type="match status" value="1"/>
</dbReference>
<dbReference type="SUPFAM" id="SSF56112">
    <property type="entry name" value="Protein kinase-like (PK-like)"/>
    <property type="match status" value="1"/>
</dbReference>
<feature type="domain" description="Aminoglycoside phosphotransferase" evidence="3">
    <location>
        <begin position="40"/>
        <end position="265"/>
    </location>
</feature>
<keyword evidence="2" id="KW-0663">Pyridoxal phosphate</keyword>
<dbReference type="Gene3D" id="3.90.1150.10">
    <property type="entry name" value="Aspartate Aminotransferase, domain 1"/>
    <property type="match status" value="2"/>
</dbReference>
<dbReference type="PANTHER" id="PTHR45688">
    <property type="match status" value="1"/>
</dbReference>
<dbReference type="Pfam" id="PF01636">
    <property type="entry name" value="APH"/>
    <property type="match status" value="1"/>
</dbReference>
<organism evidence="4 5">
    <name type="scientific">Xaviernesmea oryzae</name>
    <dbReference type="NCBI Taxonomy" id="464029"/>
    <lineage>
        <taxon>Bacteria</taxon>
        <taxon>Pseudomonadati</taxon>
        <taxon>Pseudomonadota</taxon>
        <taxon>Alphaproteobacteria</taxon>
        <taxon>Hyphomicrobiales</taxon>
        <taxon>Rhizobiaceae</taxon>
        <taxon>Rhizobium/Agrobacterium group</taxon>
        <taxon>Xaviernesmea</taxon>
    </lineage>
</organism>
<dbReference type="InterPro" id="IPR015421">
    <property type="entry name" value="PyrdxlP-dep_Trfase_major"/>
</dbReference>
<proteinExistence type="inferred from homology"/>
<dbReference type="EMBL" id="FXAF01000006">
    <property type="protein sequence ID" value="SMF32440.1"/>
    <property type="molecule type" value="Genomic_DNA"/>
</dbReference>
<keyword evidence="5" id="KW-1185">Reference proteome</keyword>
<evidence type="ECO:0000256" key="1">
    <source>
        <dbReference type="ARBA" id="ARBA00008954"/>
    </source>
</evidence>